<keyword evidence="3" id="KW-1185">Reference proteome</keyword>
<proteinExistence type="predicted"/>
<dbReference type="AlphaFoldDB" id="A0A9W9PH96"/>
<evidence type="ECO:0000313" key="3">
    <source>
        <dbReference type="Proteomes" id="UP001150941"/>
    </source>
</evidence>
<reference evidence="2" key="1">
    <citation type="submission" date="2022-11" db="EMBL/GenBank/DDBJ databases">
        <authorList>
            <person name="Petersen C."/>
        </authorList>
    </citation>
    <scope>NUCLEOTIDE SEQUENCE</scope>
    <source>
        <strain evidence="2">IBT 19713</strain>
    </source>
</reference>
<dbReference type="GeneID" id="83198394"/>
<feature type="compositionally biased region" description="Basic and acidic residues" evidence="1">
    <location>
        <begin position="109"/>
        <end position="119"/>
    </location>
</feature>
<feature type="compositionally biased region" description="Acidic residues" evidence="1">
    <location>
        <begin position="59"/>
        <end position="74"/>
    </location>
</feature>
<name>A0A9W9PH96_9EURO</name>
<feature type="region of interest" description="Disordered" evidence="1">
    <location>
        <begin position="58"/>
        <end position="131"/>
    </location>
</feature>
<gene>
    <name evidence="2" type="ORF">N7468_001794</name>
</gene>
<reference evidence="2" key="2">
    <citation type="journal article" date="2023" name="IMA Fungus">
        <title>Comparative genomic study of the Penicillium genus elucidates a diverse pangenome and 15 lateral gene transfer events.</title>
        <authorList>
            <person name="Petersen C."/>
            <person name="Sorensen T."/>
            <person name="Nielsen M.R."/>
            <person name="Sondergaard T.E."/>
            <person name="Sorensen J.L."/>
            <person name="Fitzpatrick D.A."/>
            <person name="Frisvad J.C."/>
            <person name="Nielsen K.L."/>
        </authorList>
    </citation>
    <scope>NUCLEOTIDE SEQUENCE</scope>
    <source>
        <strain evidence="2">IBT 19713</strain>
    </source>
</reference>
<dbReference type="EMBL" id="JAPQKS010000002">
    <property type="protein sequence ID" value="KAJ5246811.1"/>
    <property type="molecule type" value="Genomic_DNA"/>
</dbReference>
<comment type="caution">
    <text evidence="2">The sequence shown here is derived from an EMBL/GenBank/DDBJ whole genome shotgun (WGS) entry which is preliminary data.</text>
</comment>
<dbReference type="OrthoDB" id="4502539at2759"/>
<sequence length="131" mass="14836">MANRNSLPYKLTTISKEKLTREATAPDPDLRRCVAHFRLHCGSVLWTENDMKSRMSAFEFEETDSEAESEDEPDSHDQADEKPRDTAIVTVQVTESDKKHQSAPLPEHTPIKRNHDSKDNFCSVTVQPIAA</sequence>
<dbReference type="RefSeq" id="XP_058334232.1">
    <property type="nucleotide sequence ID" value="XM_058471091.1"/>
</dbReference>
<dbReference type="Proteomes" id="UP001150941">
    <property type="component" value="Unassembled WGS sequence"/>
</dbReference>
<evidence type="ECO:0000256" key="1">
    <source>
        <dbReference type="SAM" id="MobiDB-lite"/>
    </source>
</evidence>
<accession>A0A9W9PH96</accession>
<evidence type="ECO:0000313" key="2">
    <source>
        <dbReference type="EMBL" id="KAJ5246811.1"/>
    </source>
</evidence>
<feature type="compositionally biased region" description="Basic and acidic residues" evidence="1">
    <location>
        <begin position="75"/>
        <end position="85"/>
    </location>
</feature>
<feature type="compositionally biased region" description="Polar residues" evidence="1">
    <location>
        <begin position="120"/>
        <end position="131"/>
    </location>
</feature>
<protein>
    <submittedName>
        <fullName evidence="2">Uncharacterized protein</fullName>
    </submittedName>
</protein>
<organism evidence="2 3">
    <name type="scientific">Penicillium chermesinum</name>
    <dbReference type="NCBI Taxonomy" id="63820"/>
    <lineage>
        <taxon>Eukaryota</taxon>
        <taxon>Fungi</taxon>
        <taxon>Dikarya</taxon>
        <taxon>Ascomycota</taxon>
        <taxon>Pezizomycotina</taxon>
        <taxon>Eurotiomycetes</taxon>
        <taxon>Eurotiomycetidae</taxon>
        <taxon>Eurotiales</taxon>
        <taxon>Aspergillaceae</taxon>
        <taxon>Penicillium</taxon>
    </lineage>
</organism>